<evidence type="ECO:0000313" key="2">
    <source>
        <dbReference type="Proteomes" id="UP000663879"/>
    </source>
</evidence>
<reference evidence="1" key="1">
    <citation type="submission" date="2021-02" db="EMBL/GenBank/DDBJ databases">
        <authorList>
            <person name="Nowell W R."/>
        </authorList>
    </citation>
    <scope>NUCLEOTIDE SEQUENCE</scope>
    <source>
        <strain evidence="1">Ploen Becks lab</strain>
    </source>
</reference>
<dbReference type="Proteomes" id="UP000663879">
    <property type="component" value="Unassembled WGS sequence"/>
</dbReference>
<gene>
    <name evidence="1" type="ORF">OXX778_LOCUS7978</name>
</gene>
<sequence length="104" mass="11812">MKTQVEDYIMVNSFKKNQSILKSNDFEIIENLQPKDYNDCVAGVGDSVSDSGSDGDVEIVSSDSIYSSDSEDRQTVIEMSVENDFLNRFKEERERRAEAESKVE</sequence>
<comment type="caution">
    <text evidence="1">The sequence shown here is derived from an EMBL/GenBank/DDBJ whole genome shotgun (WGS) entry which is preliminary data.</text>
</comment>
<evidence type="ECO:0000313" key="1">
    <source>
        <dbReference type="EMBL" id="CAF0831279.1"/>
    </source>
</evidence>
<proteinExistence type="predicted"/>
<dbReference type="EMBL" id="CAJNOC010001063">
    <property type="protein sequence ID" value="CAF0831279.1"/>
    <property type="molecule type" value="Genomic_DNA"/>
</dbReference>
<keyword evidence="2" id="KW-1185">Reference proteome</keyword>
<name>A0A813UV98_9BILA</name>
<dbReference type="AlphaFoldDB" id="A0A813UV98"/>
<protein>
    <submittedName>
        <fullName evidence="1">Uncharacterized protein</fullName>
    </submittedName>
</protein>
<accession>A0A813UV98</accession>
<organism evidence="1 2">
    <name type="scientific">Brachionus calyciflorus</name>
    <dbReference type="NCBI Taxonomy" id="104777"/>
    <lineage>
        <taxon>Eukaryota</taxon>
        <taxon>Metazoa</taxon>
        <taxon>Spiralia</taxon>
        <taxon>Gnathifera</taxon>
        <taxon>Rotifera</taxon>
        <taxon>Eurotatoria</taxon>
        <taxon>Monogononta</taxon>
        <taxon>Pseudotrocha</taxon>
        <taxon>Ploima</taxon>
        <taxon>Brachionidae</taxon>
        <taxon>Brachionus</taxon>
    </lineage>
</organism>